<keyword evidence="1" id="KW-0812">Transmembrane</keyword>
<reference evidence="2 3" key="1">
    <citation type="submission" date="2019-08" db="EMBL/GenBank/DDBJ databases">
        <title>Actinomadura sp. nov. CYP1-5 isolated from mountain soil.</title>
        <authorList>
            <person name="Songsumanus A."/>
            <person name="Kuncharoen N."/>
            <person name="Kudo T."/>
            <person name="Yuki M."/>
            <person name="Igarashi Y."/>
            <person name="Tanasupawat S."/>
        </authorList>
    </citation>
    <scope>NUCLEOTIDE SEQUENCE [LARGE SCALE GENOMIC DNA]</scope>
    <source>
        <strain evidence="2 3">JCM 14158</strain>
    </source>
</reference>
<comment type="caution">
    <text evidence="2">The sequence shown here is derived from an EMBL/GenBank/DDBJ whole genome shotgun (WGS) entry which is preliminary data.</text>
</comment>
<evidence type="ECO:0008006" key="4">
    <source>
        <dbReference type="Google" id="ProtNLM"/>
    </source>
</evidence>
<protein>
    <recommendedName>
        <fullName evidence="4">DUF304 domain-containing protein</fullName>
    </recommendedName>
</protein>
<dbReference type="EMBL" id="VSFG01000001">
    <property type="protein sequence ID" value="TYB48664.1"/>
    <property type="molecule type" value="Genomic_DNA"/>
</dbReference>
<organism evidence="2 3">
    <name type="scientific">Actinomadura chibensis</name>
    <dbReference type="NCBI Taxonomy" id="392828"/>
    <lineage>
        <taxon>Bacteria</taxon>
        <taxon>Bacillati</taxon>
        <taxon>Actinomycetota</taxon>
        <taxon>Actinomycetes</taxon>
        <taxon>Streptosporangiales</taxon>
        <taxon>Thermomonosporaceae</taxon>
        <taxon>Actinomadura</taxon>
    </lineage>
</organism>
<proteinExistence type="predicted"/>
<evidence type="ECO:0000313" key="3">
    <source>
        <dbReference type="Proteomes" id="UP000323380"/>
    </source>
</evidence>
<feature type="transmembrane region" description="Helical" evidence="1">
    <location>
        <begin position="48"/>
        <end position="70"/>
    </location>
</feature>
<evidence type="ECO:0000313" key="2">
    <source>
        <dbReference type="EMBL" id="TYB48664.1"/>
    </source>
</evidence>
<accession>A0A5D0NWS9</accession>
<dbReference type="Proteomes" id="UP000323380">
    <property type="component" value="Unassembled WGS sequence"/>
</dbReference>
<evidence type="ECO:0000256" key="1">
    <source>
        <dbReference type="SAM" id="Phobius"/>
    </source>
</evidence>
<dbReference type="AlphaFoldDB" id="A0A5D0NWS9"/>
<dbReference type="STRING" id="1220554.GCA_001552135_02427"/>
<feature type="transmembrane region" description="Helical" evidence="1">
    <location>
        <begin position="90"/>
        <end position="111"/>
    </location>
</feature>
<dbReference type="RefSeq" id="WP_067889410.1">
    <property type="nucleotide sequence ID" value="NZ_VSFG01000001.1"/>
</dbReference>
<sequence>MLTRGGAFRSAIELVPYPVRRIMGFDAKGLVSLVLLAGRRRHGVPKGAVALSYSGAQTTLQLAFLFAMLLETVVVELLLRGVDAPGGLRAAVLMIDVYSILIVVAVIAACVTRPHVLSDGELRIRYGAFFDLRVPRGSISAVRIARNYDERGMVRVRDGKLSVAVAAQTNVVVELDAPITVVRPLGGRDTARTIRFYADDPAALTAVLAAAPDRLEIQESAGRRDAR</sequence>
<keyword evidence="1" id="KW-0472">Membrane</keyword>
<gene>
    <name evidence="2" type="ORF">FXF69_05645</name>
</gene>
<keyword evidence="3" id="KW-1185">Reference proteome</keyword>
<keyword evidence="1" id="KW-1133">Transmembrane helix</keyword>
<name>A0A5D0NWS9_9ACTN</name>